<name>K1T6S1_9ZZZZ</name>
<sequence>MITDFEFNDLLSKLKSKSKRLSFTDNYTYDFSLGEISDNTNIRVYNGKQNSLSIENRLLYKANRNNAFETHLQAYILQNIRSIGLLDYTEKEFWIGNEVSCGVGMQRIDILIKQETNDKICFKVVELKDEQPTANIVDYQLSWYTKWLFDYIIPNYSEKTVEITP</sequence>
<feature type="non-terminal residue" evidence="1">
    <location>
        <position position="165"/>
    </location>
</feature>
<accession>K1T6S1</accession>
<protein>
    <recommendedName>
        <fullName evidence="2">DUF91 domain-containing protein</fullName>
    </recommendedName>
</protein>
<evidence type="ECO:0000313" key="1">
    <source>
        <dbReference type="EMBL" id="EKC68837.1"/>
    </source>
</evidence>
<evidence type="ECO:0008006" key="2">
    <source>
        <dbReference type="Google" id="ProtNLM"/>
    </source>
</evidence>
<gene>
    <name evidence="1" type="ORF">LEA_08591</name>
</gene>
<proteinExistence type="predicted"/>
<organism evidence="1">
    <name type="scientific">human gut metagenome</name>
    <dbReference type="NCBI Taxonomy" id="408170"/>
    <lineage>
        <taxon>unclassified sequences</taxon>
        <taxon>metagenomes</taxon>
        <taxon>organismal metagenomes</taxon>
    </lineage>
</organism>
<dbReference type="GO" id="GO:0003676">
    <property type="term" value="F:nucleic acid binding"/>
    <property type="evidence" value="ECO:0007669"/>
    <property type="project" value="InterPro"/>
</dbReference>
<dbReference type="InterPro" id="IPR011856">
    <property type="entry name" value="tRNA_endonuc-like_dom_sf"/>
</dbReference>
<dbReference type="Gene3D" id="3.40.1350.10">
    <property type="match status" value="1"/>
</dbReference>
<comment type="caution">
    <text evidence="1">The sequence shown here is derived from an EMBL/GenBank/DDBJ whole genome shotgun (WGS) entry which is preliminary data.</text>
</comment>
<dbReference type="AlphaFoldDB" id="K1T6S1"/>
<dbReference type="EMBL" id="AJWY01005730">
    <property type="protein sequence ID" value="EKC68837.1"/>
    <property type="molecule type" value="Genomic_DNA"/>
</dbReference>
<reference evidence="1" key="1">
    <citation type="journal article" date="2013" name="Environ. Microbiol.">
        <title>Microbiota from the distal guts of lean and obese adolescents exhibit partial functional redundancy besides clear differences in community structure.</title>
        <authorList>
            <person name="Ferrer M."/>
            <person name="Ruiz A."/>
            <person name="Lanza F."/>
            <person name="Haange S.B."/>
            <person name="Oberbach A."/>
            <person name="Till H."/>
            <person name="Bargiela R."/>
            <person name="Campoy C."/>
            <person name="Segura M.T."/>
            <person name="Richter M."/>
            <person name="von Bergen M."/>
            <person name="Seifert J."/>
            <person name="Suarez A."/>
        </authorList>
    </citation>
    <scope>NUCLEOTIDE SEQUENCE</scope>
</reference>